<dbReference type="RefSeq" id="WP_206938177.1">
    <property type="nucleotide sequence ID" value="NZ_JAFLNF010000001.1"/>
</dbReference>
<keyword evidence="3 6" id="KW-0285">Flavoprotein</keyword>
<evidence type="ECO:0000259" key="9">
    <source>
        <dbReference type="Pfam" id="PF02771"/>
    </source>
</evidence>
<dbReference type="SUPFAM" id="SSF56645">
    <property type="entry name" value="Acyl-CoA dehydrogenase NM domain-like"/>
    <property type="match status" value="1"/>
</dbReference>
<dbReference type="SUPFAM" id="SSF47203">
    <property type="entry name" value="Acyl-CoA dehydrogenase C-terminal domain-like"/>
    <property type="match status" value="1"/>
</dbReference>
<evidence type="ECO:0000256" key="5">
    <source>
        <dbReference type="ARBA" id="ARBA00023002"/>
    </source>
</evidence>
<evidence type="ECO:0000256" key="1">
    <source>
        <dbReference type="ARBA" id="ARBA00001974"/>
    </source>
</evidence>
<dbReference type="PANTHER" id="PTHR43292">
    <property type="entry name" value="ACYL-COA DEHYDROGENASE"/>
    <property type="match status" value="1"/>
</dbReference>
<evidence type="ECO:0000256" key="2">
    <source>
        <dbReference type="ARBA" id="ARBA00009347"/>
    </source>
</evidence>
<name>A0A939EMY4_9HYPH</name>
<feature type="domain" description="Acyl-CoA dehydrogenase/oxidase C-terminal" evidence="7">
    <location>
        <begin position="235"/>
        <end position="381"/>
    </location>
</feature>
<dbReference type="InterPro" id="IPR006091">
    <property type="entry name" value="Acyl-CoA_Oxase/DH_mid-dom"/>
</dbReference>
<accession>A0A939EMY4</accession>
<dbReference type="AlphaFoldDB" id="A0A939EMY4"/>
<dbReference type="EMBL" id="JAFLNF010000001">
    <property type="protein sequence ID" value="MBO0344253.1"/>
    <property type="molecule type" value="Genomic_DNA"/>
</dbReference>
<dbReference type="Gene3D" id="1.10.540.10">
    <property type="entry name" value="Acyl-CoA dehydrogenase/oxidase, N-terminal domain"/>
    <property type="match status" value="1"/>
</dbReference>
<dbReference type="Pfam" id="PF02770">
    <property type="entry name" value="Acyl-CoA_dh_M"/>
    <property type="match status" value="1"/>
</dbReference>
<evidence type="ECO:0000313" key="10">
    <source>
        <dbReference type="EMBL" id="MBO0344253.1"/>
    </source>
</evidence>
<keyword evidence="4 6" id="KW-0274">FAD</keyword>
<proteinExistence type="inferred from homology"/>
<feature type="domain" description="Acyl-CoA dehydrogenase/oxidase N-terminal" evidence="9">
    <location>
        <begin position="6"/>
        <end position="124"/>
    </location>
</feature>
<dbReference type="InterPro" id="IPR037069">
    <property type="entry name" value="AcylCoA_DH/ox_N_sf"/>
</dbReference>
<dbReference type="InterPro" id="IPR052161">
    <property type="entry name" value="Mycobact_Acyl-CoA_DH"/>
</dbReference>
<sequence length="391" mass="44047">MDIRLTPEQEAFRDGLRIWLSSNLEQDWDGDRYRGPTDDVENFALQHAWERKLHEGGYGGLHWPTAYGGRGLGIVEYFVLMEELGRVAAPEGINSIGRELVGPIILDAGTEAQKRRFIPRIISADDIWCQGFSEPNSGSDLASVQTFASRTDDGWVINGQKVWTSYAQFSNWCILLCRTDRTVPKHKGMTLFLVPTAQDGLEIRSLRQITGRREFNELFLTEMRIPDSLRLGPVNEGWQVANRVLAFERGTTRLYRQARFAHELRGLARLVLSGAGNKRADKALLFGRLSARLGILRQHNLRIVSRIAAGEAIGPEASLQKLNWSILHQDIMADAGELLGDAFLEHPAAERFRETYLQARAETIYAGTSEIQRSIIADRVLKLPRARKEGV</sequence>
<keyword evidence="5 6" id="KW-0560">Oxidoreductase</keyword>
<evidence type="ECO:0000259" key="8">
    <source>
        <dbReference type="Pfam" id="PF02770"/>
    </source>
</evidence>
<dbReference type="InterPro" id="IPR013786">
    <property type="entry name" value="AcylCoA_DH/ox_N"/>
</dbReference>
<dbReference type="InterPro" id="IPR046373">
    <property type="entry name" value="Acyl-CoA_Oxase/DH_mid-dom_sf"/>
</dbReference>
<dbReference type="Proteomes" id="UP000664779">
    <property type="component" value="Unassembled WGS sequence"/>
</dbReference>
<evidence type="ECO:0000259" key="7">
    <source>
        <dbReference type="Pfam" id="PF00441"/>
    </source>
</evidence>
<dbReference type="InterPro" id="IPR009075">
    <property type="entry name" value="AcylCo_DH/oxidase_C"/>
</dbReference>
<dbReference type="Pfam" id="PF02771">
    <property type="entry name" value="Acyl-CoA_dh_N"/>
    <property type="match status" value="1"/>
</dbReference>
<keyword evidence="11" id="KW-1185">Reference proteome</keyword>
<evidence type="ECO:0000313" key="11">
    <source>
        <dbReference type="Proteomes" id="UP000664779"/>
    </source>
</evidence>
<evidence type="ECO:0000256" key="4">
    <source>
        <dbReference type="ARBA" id="ARBA00022827"/>
    </source>
</evidence>
<dbReference type="GO" id="GO:0050660">
    <property type="term" value="F:flavin adenine dinucleotide binding"/>
    <property type="evidence" value="ECO:0007669"/>
    <property type="project" value="InterPro"/>
</dbReference>
<comment type="similarity">
    <text evidence="2 6">Belongs to the acyl-CoA dehydrogenase family.</text>
</comment>
<feature type="domain" description="Acyl-CoA oxidase/dehydrogenase middle" evidence="8">
    <location>
        <begin position="129"/>
        <end position="218"/>
    </location>
</feature>
<evidence type="ECO:0000256" key="3">
    <source>
        <dbReference type="ARBA" id="ARBA00022630"/>
    </source>
</evidence>
<reference evidence="10" key="1">
    <citation type="submission" date="2021-03" db="EMBL/GenBank/DDBJ databases">
        <title>Roseibium sp. CAU 1637 isolated from Incheon.</title>
        <authorList>
            <person name="Kim W."/>
        </authorList>
    </citation>
    <scope>NUCLEOTIDE SEQUENCE</scope>
    <source>
        <strain evidence="10">CAU 1637</strain>
    </source>
</reference>
<dbReference type="PANTHER" id="PTHR43292:SF3">
    <property type="entry name" value="ACYL-COA DEHYDROGENASE FADE29"/>
    <property type="match status" value="1"/>
</dbReference>
<dbReference type="InterPro" id="IPR009100">
    <property type="entry name" value="AcylCoA_DH/oxidase_NM_dom_sf"/>
</dbReference>
<evidence type="ECO:0000256" key="6">
    <source>
        <dbReference type="RuleBase" id="RU362125"/>
    </source>
</evidence>
<organism evidence="10 11">
    <name type="scientific">Roseibium limicola</name>
    <dbReference type="NCBI Taxonomy" id="2816037"/>
    <lineage>
        <taxon>Bacteria</taxon>
        <taxon>Pseudomonadati</taxon>
        <taxon>Pseudomonadota</taxon>
        <taxon>Alphaproteobacteria</taxon>
        <taxon>Hyphomicrobiales</taxon>
        <taxon>Stappiaceae</taxon>
        <taxon>Roseibium</taxon>
    </lineage>
</organism>
<dbReference type="InterPro" id="IPR036250">
    <property type="entry name" value="AcylCo_DH-like_C"/>
</dbReference>
<dbReference type="GO" id="GO:0005886">
    <property type="term" value="C:plasma membrane"/>
    <property type="evidence" value="ECO:0007669"/>
    <property type="project" value="TreeGrafter"/>
</dbReference>
<gene>
    <name evidence="10" type="ORF">J0X15_03375</name>
</gene>
<protein>
    <submittedName>
        <fullName evidence="10">Acyl-CoA dehydrogenase family protein</fullName>
    </submittedName>
</protein>
<comment type="cofactor">
    <cofactor evidence="1 6">
        <name>FAD</name>
        <dbReference type="ChEBI" id="CHEBI:57692"/>
    </cofactor>
</comment>
<dbReference type="Pfam" id="PF00441">
    <property type="entry name" value="Acyl-CoA_dh_1"/>
    <property type="match status" value="1"/>
</dbReference>
<comment type="caution">
    <text evidence="10">The sequence shown here is derived from an EMBL/GenBank/DDBJ whole genome shotgun (WGS) entry which is preliminary data.</text>
</comment>
<dbReference type="Gene3D" id="1.20.140.10">
    <property type="entry name" value="Butyryl-CoA Dehydrogenase, subunit A, domain 3"/>
    <property type="match status" value="1"/>
</dbReference>
<dbReference type="Gene3D" id="2.40.110.10">
    <property type="entry name" value="Butyryl-CoA Dehydrogenase, subunit A, domain 2"/>
    <property type="match status" value="1"/>
</dbReference>
<dbReference type="FunFam" id="2.40.110.10:FF:000011">
    <property type="entry name" value="Acyl-CoA dehydrogenase FadE34"/>
    <property type="match status" value="1"/>
</dbReference>
<dbReference type="GO" id="GO:0016627">
    <property type="term" value="F:oxidoreductase activity, acting on the CH-CH group of donors"/>
    <property type="evidence" value="ECO:0007669"/>
    <property type="project" value="InterPro"/>
</dbReference>